<evidence type="ECO:0000259" key="2">
    <source>
        <dbReference type="PROSITE" id="PS51388"/>
    </source>
</evidence>
<dbReference type="OrthoDB" id="415706at2759"/>
<comment type="caution">
    <text evidence="3">The sequence shown here is derived from an EMBL/GenBank/DDBJ whole genome shotgun (WGS) entry which is preliminary data.</text>
</comment>
<feature type="region of interest" description="Disordered" evidence="1">
    <location>
        <begin position="83"/>
        <end position="144"/>
    </location>
</feature>
<dbReference type="AlphaFoldDB" id="A0A066X2U0"/>
<sequence>MKRFIDDIAVEAIELVLVSALAEILSPVKVYKMKPDLVALIAGESEAIRSYREQLTKQLEILSKGAKMCKYFVVVKLSGKEGDIDTEEDAHGASSDEMGDQEDIHHPEDTASQALEMTAYKGYPEEASPAEPSDDAAIQEVDFDLERDSLPISKKKGKKKKQAFY</sequence>
<evidence type="ECO:0000313" key="4">
    <source>
        <dbReference type="Proteomes" id="UP000027238"/>
    </source>
</evidence>
<dbReference type="Proteomes" id="UP000027238">
    <property type="component" value="Unassembled WGS sequence"/>
</dbReference>
<gene>
    <name evidence="3" type="ORF">CSUB01_11295</name>
</gene>
<name>A0A066X2U0_COLSU</name>
<accession>A0A066X2U0</accession>
<dbReference type="EMBL" id="JMSE01001521">
    <property type="protein sequence ID" value="KDN60320.1"/>
    <property type="molecule type" value="Genomic_DNA"/>
</dbReference>
<proteinExistence type="predicted"/>
<evidence type="ECO:0000313" key="3">
    <source>
        <dbReference type="EMBL" id="KDN60320.1"/>
    </source>
</evidence>
<feature type="domain" description="GED" evidence="2">
    <location>
        <begin position="1"/>
        <end position="77"/>
    </location>
</feature>
<evidence type="ECO:0000256" key="1">
    <source>
        <dbReference type="SAM" id="MobiDB-lite"/>
    </source>
</evidence>
<reference evidence="4" key="1">
    <citation type="journal article" date="2014" name="Genome Announc.">
        <title>Draft genome sequence of Colletotrichum sublineola, a destructive pathogen of cultivated sorghum.</title>
        <authorList>
            <person name="Baroncelli R."/>
            <person name="Sanz-Martin J.M."/>
            <person name="Rech G.E."/>
            <person name="Sukno S.A."/>
            <person name="Thon M.R."/>
        </authorList>
    </citation>
    <scope>NUCLEOTIDE SEQUENCE [LARGE SCALE GENOMIC DNA]</scope>
    <source>
        <strain evidence="4">TX430BB</strain>
    </source>
</reference>
<keyword evidence="4" id="KW-1185">Reference proteome</keyword>
<protein>
    <submittedName>
        <fullName evidence="3">Putative dynamin family protein</fullName>
    </submittedName>
</protein>
<organism evidence="3 4">
    <name type="scientific">Colletotrichum sublineola</name>
    <name type="common">Sorghum anthracnose fungus</name>
    <dbReference type="NCBI Taxonomy" id="1173701"/>
    <lineage>
        <taxon>Eukaryota</taxon>
        <taxon>Fungi</taxon>
        <taxon>Dikarya</taxon>
        <taxon>Ascomycota</taxon>
        <taxon>Pezizomycotina</taxon>
        <taxon>Sordariomycetes</taxon>
        <taxon>Hypocreomycetidae</taxon>
        <taxon>Glomerellales</taxon>
        <taxon>Glomerellaceae</taxon>
        <taxon>Colletotrichum</taxon>
        <taxon>Colletotrichum graminicola species complex</taxon>
    </lineage>
</organism>
<dbReference type="HOGENOM" id="CLU_1610662_0_0_1"/>
<dbReference type="PROSITE" id="PS51388">
    <property type="entry name" value="GED"/>
    <property type="match status" value="1"/>
</dbReference>
<dbReference type="InterPro" id="IPR020850">
    <property type="entry name" value="GED_dom"/>
</dbReference>